<dbReference type="EMBL" id="ML978226">
    <property type="protein sequence ID" value="KAF2027492.1"/>
    <property type="molecule type" value="Genomic_DNA"/>
</dbReference>
<keyword evidence="2" id="KW-1185">Reference proteome</keyword>
<dbReference type="AlphaFoldDB" id="A0A9P4H4P2"/>
<evidence type="ECO:0000313" key="1">
    <source>
        <dbReference type="EMBL" id="KAF2027492.1"/>
    </source>
</evidence>
<accession>A0A9P4H4P2</accession>
<gene>
    <name evidence="1" type="ORF">EK21DRAFT_91532</name>
</gene>
<dbReference type="Proteomes" id="UP000799777">
    <property type="component" value="Unassembled WGS sequence"/>
</dbReference>
<evidence type="ECO:0000313" key="2">
    <source>
        <dbReference type="Proteomes" id="UP000799777"/>
    </source>
</evidence>
<comment type="caution">
    <text evidence="1">The sequence shown here is derived from an EMBL/GenBank/DDBJ whole genome shotgun (WGS) entry which is preliminary data.</text>
</comment>
<proteinExistence type="predicted"/>
<name>A0A9P4H4P2_9PLEO</name>
<reference evidence="1" key="1">
    <citation type="journal article" date="2020" name="Stud. Mycol.">
        <title>101 Dothideomycetes genomes: a test case for predicting lifestyles and emergence of pathogens.</title>
        <authorList>
            <person name="Haridas S."/>
            <person name="Albert R."/>
            <person name="Binder M."/>
            <person name="Bloem J."/>
            <person name="Labutti K."/>
            <person name="Salamov A."/>
            <person name="Andreopoulos B."/>
            <person name="Baker S."/>
            <person name="Barry K."/>
            <person name="Bills G."/>
            <person name="Bluhm B."/>
            <person name="Cannon C."/>
            <person name="Castanera R."/>
            <person name="Culley D."/>
            <person name="Daum C."/>
            <person name="Ezra D."/>
            <person name="Gonzalez J."/>
            <person name="Henrissat B."/>
            <person name="Kuo A."/>
            <person name="Liang C."/>
            <person name="Lipzen A."/>
            <person name="Lutzoni F."/>
            <person name="Magnuson J."/>
            <person name="Mondo S."/>
            <person name="Nolan M."/>
            <person name="Ohm R."/>
            <person name="Pangilinan J."/>
            <person name="Park H.-J."/>
            <person name="Ramirez L."/>
            <person name="Alfaro M."/>
            <person name="Sun H."/>
            <person name="Tritt A."/>
            <person name="Yoshinaga Y."/>
            <person name="Zwiers L.-H."/>
            <person name="Turgeon B."/>
            <person name="Goodwin S."/>
            <person name="Spatafora J."/>
            <person name="Crous P."/>
            <person name="Grigoriev I."/>
        </authorList>
    </citation>
    <scope>NUCLEOTIDE SEQUENCE</scope>
    <source>
        <strain evidence="1">CBS 110217</strain>
    </source>
</reference>
<sequence length="272" mass="30174">MQLPREISASRLSPSEMKSSSVKSTTLCVLTATQTDKESLDKLTLGAANLVILTIDCCGRDVEAEHISSTIENPVTADGKTSRWRCSRFHHGTPDITDIIAEATGDEGEDIIERLGEEVGKAMKALSKRPLWSDFHPPNTCRPTPSHLQMITMLIPPHLDSLHHRLFHSPSRFFKPGITNKTSLQTLIENTAFVIRSGRSNNIAPESVAITVVDTGDRRIVAIFLHREMQQPAIIVQAVVESGSDMLAVLRAEVESEILRVMYRGRWSKEGR</sequence>
<protein>
    <submittedName>
        <fullName evidence="1">Uncharacterized protein</fullName>
    </submittedName>
</protein>
<organism evidence="1 2">
    <name type="scientific">Setomelanomma holmii</name>
    <dbReference type="NCBI Taxonomy" id="210430"/>
    <lineage>
        <taxon>Eukaryota</taxon>
        <taxon>Fungi</taxon>
        <taxon>Dikarya</taxon>
        <taxon>Ascomycota</taxon>
        <taxon>Pezizomycotina</taxon>
        <taxon>Dothideomycetes</taxon>
        <taxon>Pleosporomycetidae</taxon>
        <taxon>Pleosporales</taxon>
        <taxon>Pleosporineae</taxon>
        <taxon>Phaeosphaeriaceae</taxon>
        <taxon>Setomelanomma</taxon>
    </lineage>
</organism>